<comment type="cofactor">
    <cofactor evidence="1">
        <name>Mn(2+)</name>
        <dbReference type="ChEBI" id="CHEBI:29035"/>
    </cofactor>
</comment>
<keyword evidence="1" id="KW-0904">Protein phosphatase</keyword>
<comment type="caution">
    <text evidence="4">The sequence shown here is derived from an EMBL/GenBank/DDBJ whole genome shotgun (WGS) entry which is preliminary data.</text>
</comment>
<keyword evidence="1" id="KW-0460">Magnesium</keyword>
<dbReference type="EMBL" id="CAXHTA020000011">
    <property type="protein sequence ID" value="CAL5224757.1"/>
    <property type="molecule type" value="Genomic_DNA"/>
</dbReference>
<feature type="compositionally biased region" description="Low complexity" evidence="2">
    <location>
        <begin position="238"/>
        <end position="250"/>
    </location>
</feature>
<evidence type="ECO:0000313" key="5">
    <source>
        <dbReference type="Proteomes" id="UP001497392"/>
    </source>
</evidence>
<dbReference type="SUPFAM" id="SSF81606">
    <property type="entry name" value="PP2C-like"/>
    <property type="match status" value="1"/>
</dbReference>
<keyword evidence="1" id="KW-0378">Hydrolase</keyword>
<comment type="cofactor">
    <cofactor evidence="1">
        <name>Mg(2+)</name>
        <dbReference type="ChEBI" id="CHEBI:18420"/>
    </cofactor>
</comment>
<keyword evidence="5" id="KW-1185">Reference proteome</keyword>
<keyword evidence="1" id="KW-0479">Metal-binding</keyword>
<dbReference type="SMART" id="SM00332">
    <property type="entry name" value="PP2Cc"/>
    <property type="match status" value="1"/>
</dbReference>
<dbReference type="PANTHER" id="PTHR12320">
    <property type="entry name" value="PROTEIN PHOSPHATASE 2C"/>
    <property type="match status" value="1"/>
</dbReference>
<sequence>MRFGFSRHKEPQYQQIVQAAEPTPPKGPSRLGIAILLGAGLLLVATWHKLTSRGPAGAQQGRSAAVSDVVREPRRDGVPSQQEFGGEREGGRVSGGEIQERIQQVRAAIQAAKAAGRPDLVRTEVIELRALRDLAADLYSFNTLTIEAQEVQSKMTSLREQYAETLPSAESLRTDSPVTAGSSASTSLVTQVDEQPQQGQSLVSAFKDSQLFEPDLKQQPQPDSSSQSLQQAEEGETSASSSRQSEDSAAPESRAAEPDEAGDEVAELANALWEGAEDDLEADAQTEAEPPGIALNGSSVIEDQPFEGTSTEASRAADRLDRFQDEPDPSEPPASASTRPSDYSNDAAAEGGNGLEMPLLGEEKDELREMQQEMQIEIHSGGVNIPHPAKAETGGEDAFFTSRGAVGVADGVSAWAREGINAALYSSCIMQHARERLVSSSGDPSGFEVLQHSSTYCAGVDGSSTAVIAVLKQQNILEVTNLGDCGFRVIREGSCIFASDAQQHSFNCPYQLASPTKWPEADKPEDADIYEVELLPGDIVVLGSDGLFDNMWDKELESIVAKYLKAGHERNDADAKQLALQLANAARKNALNANYKSPWILEAAAAGKLPVWQRMRPRGGKLDDCTAVVVFAELAAPVQAQRAGADAPVSARAA</sequence>
<feature type="domain" description="PPM-type phosphatase" evidence="3">
    <location>
        <begin position="382"/>
        <end position="632"/>
    </location>
</feature>
<dbReference type="PROSITE" id="PS51746">
    <property type="entry name" value="PPM_2"/>
    <property type="match status" value="1"/>
</dbReference>
<feature type="compositionally biased region" description="Polar residues" evidence="2">
    <location>
        <begin position="296"/>
        <end position="313"/>
    </location>
</feature>
<organism evidence="4 5">
    <name type="scientific">Coccomyxa viridis</name>
    <dbReference type="NCBI Taxonomy" id="1274662"/>
    <lineage>
        <taxon>Eukaryota</taxon>
        <taxon>Viridiplantae</taxon>
        <taxon>Chlorophyta</taxon>
        <taxon>core chlorophytes</taxon>
        <taxon>Trebouxiophyceae</taxon>
        <taxon>Trebouxiophyceae incertae sedis</taxon>
        <taxon>Coccomyxaceae</taxon>
        <taxon>Coccomyxa</taxon>
    </lineage>
</organism>
<feature type="region of interest" description="Disordered" evidence="2">
    <location>
        <begin position="166"/>
        <end position="199"/>
    </location>
</feature>
<protein>
    <recommendedName>
        <fullName evidence="1">Protein phosphatase</fullName>
        <ecNumber evidence="1">3.1.3.16</ecNumber>
    </recommendedName>
</protein>
<comment type="catalytic activity">
    <reaction evidence="1">
        <text>O-phospho-L-threonyl-[protein] + H2O = L-threonyl-[protein] + phosphate</text>
        <dbReference type="Rhea" id="RHEA:47004"/>
        <dbReference type="Rhea" id="RHEA-COMP:11060"/>
        <dbReference type="Rhea" id="RHEA-COMP:11605"/>
        <dbReference type="ChEBI" id="CHEBI:15377"/>
        <dbReference type="ChEBI" id="CHEBI:30013"/>
        <dbReference type="ChEBI" id="CHEBI:43474"/>
        <dbReference type="ChEBI" id="CHEBI:61977"/>
        <dbReference type="EC" id="3.1.3.16"/>
    </reaction>
</comment>
<comment type="catalytic activity">
    <reaction evidence="1">
        <text>O-phospho-L-seryl-[protein] + H2O = L-seryl-[protein] + phosphate</text>
        <dbReference type="Rhea" id="RHEA:20629"/>
        <dbReference type="Rhea" id="RHEA-COMP:9863"/>
        <dbReference type="Rhea" id="RHEA-COMP:11604"/>
        <dbReference type="ChEBI" id="CHEBI:15377"/>
        <dbReference type="ChEBI" id="CHEBI:29999"/>
        <dbReference type="ChEBI" id="CHEBI:43474"/>
        <dbReference type="ChEBI" id="CHEBI:83421"/>
        <dbReference type="EC" id="3.1.3.16"/>
    </reaction>
</comment>
<dbReference type="InterPro" id="IPR036457">
    <property type="entry name" value="PPM-type-like_dom_sf"/>
</dbReference>
<dbReference type="PANTHER" id="PTHR12320:SF60">
    <property type="entry name" value="PROTEIN PHOSPHATASE 2C 26-RELATED"/>
    <property type="match status" value="1"/>
</dbReference>
<gene>
    <name evidence="4" type="primary">g7494</name>
    <name evidence="4" type="ORF">VP750_LOCUS6416</name>
</gene>
<name>A0ABP1G4J7_9CHLO</name>
<dbReference type="EC" id="3.1.3.16" evidence="1"/>
<dbReference type="Gene3D" id="3.60.40.10">
    <property type="entry name" value="PPM-type phosphatase domain"/>
    <property type="match status" value="1"/>
</dbReference>
<dbReference type="Proteomes" id="UP001497392">
    <property type="component" value="Unassembled WGS sequence"/>
</dbReference>
<proteinExistence type="inferred from homology"/>
<accession>A0ABP1G4J7</accession>
<evidence type="ECO:0000256" key="2">
    <source>
        <dbReference type="SAM" id="MobiDB-lite"/>
    </source>
</evidence>
<comment type="similarity">
    <text evidence="1">Belongs to the PP2C family.</text>
</comment>
<dbReference type="SMART" id="SM00331">
    <property type="entry name" value="PP2C_SIG"/>
    <property type="match status" value="1"/>
</dbReference>
<feature type="region of interest" description="Disordered" evidence="2">
    <location>
        <begin position="215"/>
        <end position="264"/>
    </location>
</feature>
<reference evidence="4 5" key="1">
    <citation type="submission" date="2024-06" db="EMBL/GenBank/DDBJ databases">
        <authorList>
            <person name="Kraege A."/>
            <person name="Thomma B."/>
        </authorList>
    </citation>
    <scope>NUCLEOTIDE SEQUENCE [LARGE SCALE GENOMIC DNA]</scope>
</reference>
<feature type="compositionally biased region" description="Low complexity" evidence="2">
    <location>
        <begin position="217"/>
        <end position="231"/>
    </location>
</feature>
<feature type="compositionally biased region" description="Polar residues" evidence="2">
    <location>
        <begin position="174"/>
        <end position="199"/>
    </location>
</feature>
<feature type="compositionally biased region" description="Basic and acidic residues" evidence="2">
    <location>
        <begin position="315"/>
        <end position="325"/>
    </location>
</feature>
<evidence type="ECO:0000259" key="3">
    <source>
        <dbReference type="PROSITE" id="PS51746"/>
    </source>
</evidence>
<feature type="region of interest" description="Disordered" evidence="2">
    <location>
        <begin position="53"/>
        <end position="93"/>
    </location>
</feature>
<dbReference type="InterPro" id="IPR001932">
    <property type="entry name" value="PPM-type_phosphatase-like_dom"/>
</dbReference>
<keyword evidence="1" id="KW-0464">Manganese</keyword>
<dbReference type="InterPro" id="IPR039123">
    <property type="entry name" value="PPTC7"/>
</dbReference>
<evidence type="ECO:0000313" key="4">
    <source>
        <dbReference type="EMBL" id="CAL5224757.1"/>
    </source>
</evidence>
<evidence type="ECO:0000256" key="1">
    <source>
        <dbReference type="RuleBase" id="RU366020"/>
    </source>
</evidence>
<feature type="region of interest" description="Disordered" evidence="2">
    <location>
        <begin position="279"/>
        <end position="357"/>
    </location>
</feature>